<comment type="caution">
    <text evidence="2">The sequence shown here is derived from an EMBL/GenBank/DDBJ whole genome shotgun (WGS) entry which is preliminary data.</text>
</comment>
<organism evidence="2 3">
    <name type="scientific">Pararge aegeria aegeria</name>
    <dbReference type="NCBI Taxonomy" id="348720"/>
    <lineage>
        <taxon>Eukaryota</taxon>
        <taxon>Metazoa</taxon>
        <taxon>Ecdysozoa</taxon>
        <taxon>Arthropoda</taxon>
        <taxon>Hexapoda</taxon>
        <taxon>Insecta</taxon>
        <taxon>Pterygota</taxon>
        <taxon>Neoptera</taxon>
        <taxon>Endopterygota</taxon>
        <taxon>Lepidoptera</taxon>
        <taxon>Glossata</taxon>
        <taxon>Ditrysia</taxon>
        <taxon>Papilionoidea</taxon>
        <taxon>Nymphalidae</taxon>
        <taxon>Satyrinae</taxon>
        <taxon>Satyrini</taxon>
        <taxon>Parargina</taxon>
        <taxon>Pararge</taxon>
    </lineage>
</organism>
<dbReference type="EMBL" id="CAKXAJ010012356">
    <property type="protein sequence ID" value="CAH2215687.1"/>
    <property type="molecule type" value="Genomic_DNA"/>
</dbReference>
<dbReference type="AlphaFoldDB" id="A0A8S4QNN6"/>
<dbReference type="Proteomes" id="UP000838756">
    <property type="component" value="Unassembled WGS sequence"/>
</dbReference>
<protein>
    <submittedName>
        <fullName evidence="2">Jg9855 protein</fullName>
    </submittedName>
</protein>
<keyword evidence="3" id="KW-1185">Reference proteome</keyword>
<feature type="compositionally biased region" description="Gly residues" evidence="1">
    <location>
        <begin position="69"/>
        <end position="90"/>
    </location>
</feature>
<name>A0A8S4QNN6_9NEOP</name>
<feature type="region of interest" description="Disordered" evidence="1">
    <location>
        <begin position="1"/>
        <end position="29"/>
    </location>
</feature>
<accession>A0A8S4QNN6</accession>
<evidence type="ECO:0000256" key="1">
    <source>
        <dbReference type="SAM" id="MobiDB-lite"/>
    </source>
</evidence>
<reference evidence="2" key="1">
    <citation type="submission" date="2022-03" db="EMBL/GenBank/DDBJ databases">
        <authorList>
            <person name="Lindestad O."/>
        </authorList>
    </citation>
    <scope>NUCLEOTIDE SEQUENCE</scope>
</reference>
<evidence type="ECO:0000313" key="2">
    <source>
        <dbReference type="EMBL" id="CAH2215687.1"/>
    </source>
</evidence>
<sequence length="90" mass="9137">MLVDRSSKARINHLELPRSPAGALGSYPKGHACNPTNRFTTSIVSSGTRDVMNLGTMTINGPSVSAPGDAGGGGEASKQICGGGLSPRKN</sequence>
<evidence type="ECO:0000313" key="3">
    <source>
        <dbReference type="Proteomes" id="UP000838756"/>
    </source>
</evidence>
<feature type="region of interest" description="Disordered" evidence="1">
    <location>
        <begin position="57"/>
        <end position="90"/>
    </location>
</feature>
<gene>
    <name evidence="2" type="primary">jg9855</name>
    <name evidence="2" type="ORF">PAEG_LOCUS3773</name>
</gene>
<proteinExistence type="predicted"/>